<dbReference type="EC" id="6.3.2.9" evidence="7 8"/>
<comment type="catalytic activity">
    <reaction evidence="7 8">
        <text>UDP-N-acetyl-alpha-D-muramoyl-L-alanine + D-glutamate + ATP = UDP-N-acetyl-alpha-D-muramoyl-L-alanyl-D-glutamate + ADP + phosphate + H(+)</text>
        <dbReference type="Rhea" id="RHEA:16429"/>
        <dbReference type="ChEBI" id="CHEBI:15378"/>
        <dbReference type="ChEBI" id="CHEBI:29986"/>
        <dbReference type="ChEBI" id="CHEBI:30616"/>
        <dbReference type="ChEBI" id="CHEBI:43474"/>
        <dbReference type="ChEBI" id="CHEBI:83898"/>
        <dbReference type="ChEBI" id="CHEBI:83900"/>
        <dbReference type="ChEBI" id="CHEBI:456216"/>
        <dbReference type="EC" id="6.3.2.9"/>
    </reaction>
</comment>
<name>A0A1F7IVK3_9BACT</name>
<dbReference type="AlphaFoldDB" id="A0A1F7IVK3"/>
<keyword evidence="3 7" id="KW-0963">Cytoplasm</keyword>
<comment type="subcellular location">
    <subcellularLocation>
        <location evidence="1 7 8">Cytoplasm</location>
    </subcellularLocation>
</comment>
<organism evidence="11 12">
    <name type="scientific">Candidatus Roizmanbacteria bacterium RIFCSPLOWO2_01_FULL_38_12</name>
    <dbReference type="NCBI Taxonomy" id="1802061"/>
    <lineage>
        <taxon>Bacteria</taxon>
        <taxon>Candidatus Roizmaniibacteriota</taxon>
    </lineage>
</organism>
<proteinExistence type="inferred from homology"/>
<dbReference type="PANTHER" id="PTHR43692:SF1">
    <property type="entry name" value="UDP-N-ACETYLMURAMOYLALANINE--D-GLUTAMATE LIGASE"/>
    <property type="match status" value="1"/>
</dbReference>
<dbReference type="GO" id="GO:0051301">
    <property type="term" value="P:cell division"/>
    <property type="evidence" value="ECO:0007669"/>
    <property type="project" value="UniProtKB-KW"/>
</dbReference>
<comment type="function">
    <text evidence="7 8">Cell wall formation. Catalyzes the addition of glutamate to the nucleotide precursor UDP-N-acetylmuramoyl-L-alanine (UMA).</text>
</comment>
<dbReference type="Gene3D" id="3.90.190.20">
    <property type="entry name" value="Mur ligase, C-terminal domain"/>
    <property type="match status" value="1"/>
</dbReference>
<keyword evidence="7 8" id="KW-0573">Peptidoglycan synthesis</keyword>
<protein>
    <recommendedName>
        <fullName evidence="7 8">UDP-N-acetylmuramoylalanine--D-glutamate ligase</fullName>
        <ecNumber evidence="7 8">6.3.2.9</ecNumber>
    </recommendedName>
    <alternativeName>
        <fullName evidence="7">D-glutamic acid-adding enzyme</fullName>
    </alternativeName>
    <alternativeName>
        <fullName evidence="7">UDP-N-acetylmuramoyl-L-alanyl-D-glutamate synthetase</fullName>
    </alternativeName>
</protein>
<evidence type="ECO:0000259" key="9">
    <source>
        <dbReference type="Pfam" id="PF02875"/>
    </source>
</evidence>
<reference evidence="11 12" key="1">
    <citation type="journal article" date="2016" name="Nat. Commun.">
        <title>Thousands of microbial genomes shed light on interconnected biogeochemical processes in an aquifer system.</title>
        <authorList>
            <person name="Anantharaman K."/>
            <person name="Brown C.T."/>
            <person name="Hug L.A."/>
            <person name="Sharon I."/>
            <person name="Castelle C.J."/>
            <person name="Probst A.J."/>
            <person name="Thomas B.C."/>
            <person name="Singh A."/>
            <person name="Wilkins M.J."/>
            <person name="Karaoz U."/>
            <person name="Brodie E.L."/>
            <person name="Williams K.H."/>
            <person name="Hubbard S.S."/>
            <person name="Banfield J.F."/>
        </authorList>
    </citation>
    <scope>NUCLEOTIDE SEQUENCE [LARGE SCALE GENOMIC DNA]</scope>
</reference>
<keyword evidence="7 8" id="KW-0961">Cell wall biogenesis/degradation</keyword>
<dbReference type="STRING" id="1802061.A3A93_00785"/>
<dbReference type="PANTHER" id="PTHR43692">
    <property type="entry name" value="UDP-N-ACETYLMURAMOYLALANINE--D-GLUTAMATE LIGASE"/>
    <property type="match status" value="1"/>
</dbReference>
<dbReference type="InterPro" id="IPR013221">
    <property type="entry name" value="Mur_ligase_cen"/>
</dbReference>
<evidence type="ECO:0000256" key="3">
    <source>
        <dbReference type="ARBA" id="ARBA00022490"/>
    </source>
</evidence>
<comment type="pathway">
    <text evidence="2 7 8">Cell wall biogenesis; peptidoglycan biosynthesis.</text>
</comment>
<evidence type="ECO:0000313" key="11">
    <source>
        <dbReference type="EMBL" id="OGK47396.1"/>
    </source>
</evidence>
<dbReference type="NCBIfam" id="TIGR01087">
    <property type="entry name" value="murD"/>
    <property type="match status" value="1"/>
</dbReference>
<dbReference type="InterPro" id="IPR004101">
    <property type="entry name" value="Mur_ligase_C"/>
</dbReference>
<sequence>MKISELKGKNILLVGYGKEGQATEKFLKSRLTNVKISIADQNNGEDYLKNQKDYDLAVRSPGVPKEVIKIPYTTATNIFFANKGNIDVIGVTGTKGKSTTASLIHHIFSKAGITSKLVGNIGTPVLAALMDNHDDKTIFVCELSSYQLDDIIFSPHISVVVSLFSDHLPYHGSIDKYHDAKKNIVRYQTKKDYYIYNPRFPELVKWSSETKAKSLPYTVFQISSSITLKGEHNHDNIRAAATVSKLYDIPDETINSSLASFQPLPHRLEYVGKYHNIDFYDDAISTTPESTIAALEALSDVKTIFLGGLDRGYDFTNLIEVLKKNNVQNIVLFPDTGDRIKQLLEKEVEYHPKIFETRKMNSAIEFAFTNTPRNSVCLLSTASPSYSLWKNFEEKGDEFQNLVKNYAK</sequence>
<feature type="domain" description="Mur ligase central" evidence="10">
    <location>
        <begin position="91"/>
        <end position="215"/>
    </location>
</feature>
<dbReference type="GO" id="GO:0008764">
    <property type="term" value="F:UDP-N-acetylmuramoylalanine-D-glutamate ligase activity"/>
    <property type="evidence" value="ECO:0007669"/>
    <property type="project" value="UniProtKB-UniRule"/>
</dbReference>
<keyword evidence="4 7" id="KW-0436">Ligase</keyword>
<keyword evidence="7 8" id="KW-0131">Cell cycle</keyword>
<dbReference type="Proteomes" id="UP000177141">
    <property type="component" value="Unassembled WGS sequence"/>
</dbReference>
<evidence type="ECO:0000259" key="10">
    <source>
        <dbReference type="Pfam" id="PF08245"/>
    </source>
</evidence>
<dbReference type="GO" id="GO:0071555">
    <property type="term" value="P:cell wall organization"/>
    <property type="evidence" value="ECO:0007669"/>
    <property type="project" value="UniProtKB-KW"/>
</dbReference>
<dbReference type="GO" id="GO:0005737">
    <property type="term" value="C:cytoplasm"/>
    <property type="evidence" value="ECO:0007669"/>
    <property type="project" value="UniProtKB-SubCell"/>
</dbReference>
<comment type="similarity">
    <text evidence="7">Belongs to the MurCDEF family.</text>
</comment>
<evidence type="ECO:0000313" key="12">
    <source>
        <dbReference type="Proteomes" id="UP000177141"/>
    </source>
</evidence>
<evidence type="ECO:0000256" key="6">
    <source>
        <dbReference type="ARBA" id="ARBA00022840"/>
    </source>
</evidence>
<gene>
    <name evidence="7" type="primary">murD</name>
    <name evidence="11" type="ORF">A3A93_00785</name>
</gene>
<dbReference type="HAMAP" id="MF_00639">
    <property type="entry name" value="MurD"/>
    <property type="match status" value="1"/>
</dbReference>
<evidence type="ECO:0000256" key="4">
    <source>
        <dbReference type="ARBA" id="ARBA00022598"/>
    </source>
</evidence>
<comment type="caution">
    <text evidence="11">The sequence shown here is derived from an EMBL/GenBank/DDBJ whole genome shotgun (WGS) entry which is preliminary data.</text>
</comment>
<keyword evidence="7 8" id="KW-0132">Cell division</keyword>
<evidence type="ECO:0000256" key="1">
    <source>
        <dbReference type="ARBA" id="ARBA00004496"/>
    </source>
</evidence>
<keyword evidence="7 8" id="KW-0133">Cell shape</keyword>
<feature type="binding site" evidence="7">
    <location>
        <begin position="93"/>
        <end position="99"/>
    </location>
    <ligand>
        <name>ATP</name>
        <dbReference type="ChEBI" id="CHEBI:30616"/>
    </ligand>
</feature>
<keyword evidence="5 7" id="KW-0547">Nucleotide-binding</keyword>
<keyword evidence="6 7" id="KW-0067">ATP-binding</keyword>
<evidence type="ECO:0000256" key="2">
    <source>
        <dbReference type="ARBA" id="ARBA00004752"/>
    </source>
</evidence>
<dbReference type="GO" id="GO:0009252">
    <property type="term" value="P:peptidoglycan biosynthetic process"/>
    <property type="evidence" value="ECO:0007669"/>
    <property type="project" value="UniProtKB-UniRule"/>
</dbReference>
<dbReference type="Pfam" id="PF08245">
    <property type="entry name" value="Mur_ligase_M"/>
    <property type="match status" value="1"/>
</dbReference>
<accession>A0A1F7IVK3</accession>
<dbReference type="InterPro" id="IPR036615">
    <property type="entry name" value="Mur_ligase_C_dom_sf"/>
</dbReference>
<dbReference type="Pfam" id="PF02875">
    <property type="entry name" value="Mur_ligase_C"/>
    <property type="match status" value="1"/>
</dbReference>
<dbReference type="GO" id="GO:0008360">
    <property type="term" value="P:regulation of cell shape"/>
    <property type="evidence" value="ECO:0007669"/>
    <property type="project" value="UniProtKB-KW"/>
</dbReference>
<dbReference type="SUPFAM" id="SSF53623">
    <property type="entry name" value="MurD-like peptide ligases, catalytic domain"/>
    <property type="match status" value="1"/>
</dbReference>
<evidence type="ECO:0000256" key="7">
    <source>
        <dbReference type="HAMAP-Rule" id="MF_00639"/>
    </source>
</evidence>
<dbReference type="GO" id="GO:0005524">
    <property type="term" value="F:ATP binding"/>
    <property type="evidence" value="ECO:0007669"/>
    <property type="project" value="UniProtKB-UniRule"/>
</dbReference>
<evidence type="ECO:0000256" key="8">
    <source>
        <dbReference type="RuleBase" id="RU003664"/>
    </source>
</evidence>
<dbReference type="Gene3D" id="3.40.1190.10">
    <property type="entry name" value="Mur-like, catalytic domain"/>
    <property type="match status" value="1"/>
</dbReference>
<dbReference type="InterPro" id="IPR005762">
    <property type="entry name" value="MurD"/>
</dbReference>
<dbReference type="UniPathway" id="UPA00219"/>
<dbReference type="SUPFAM" id="SSF53244">
    <property type="entry name" value="MurD-like peptide ligases, peptide-binding domain"/>
    <property type="match status" value="1"/>
</dbReference>
<dbReference type="InterPro" id="IPR036565">
    <property type="entry name" value="Mur-like_cat_sf"/>
</dbReference>
<dbReference type="EMBL" id="MGAL01000032">
    <property type="protein sequence ID" value="OGK47396.1"/>
    <property type="molecule type" value="Genomic_DNA"/>
</dbReference>
<feature type="domain" description="Mur ligase C-terminal" evidence="9">
    <location>
        <begin position="266"/>
        <end position="379"/>
    </location>
</feature>
<evidence type="ECO:0000256" key="5">
    <source>
        <dbReference type="ARBA" id="ARBA00022741"/>
    </source>
</evidence>